<reference evidence="1 2" key="1">
    <citation type="submission" date="2024-09" db="EMBL/GenBank/DDBJ databases">
        <authorList>
            <person name="Sun Q."/>
            <person name="Mori K."/>
        </authorList>
    </citation>
    <scope>NUCLEOTIDE SEQUENCE [LARGE SCALE GENOMIC DNA]</scope>
    <source>
        <strain evidence="1 2">CCM 7759</strain>
    </source>
</reference>
<dbReference type="Proteomes" id="UP001589776">
    <property type="component" value="Unassembled WGS sequence"/>
</dbReference>
<keyword evidence="2" id="KW-1185">Reference proteome</keyword>
<protein>
    <recommendedName>
        <fullName evidence="3">LppX_LprAFG lipoprotein</fullName>
    </recommendedName>
</protein>
<dbReference type="RefSeq" id="WP_377470458.1">
    <property type="nucleotide sequence ID" value="NZ_JBHLWN010000046.1"/>
</dbReference>
<evidence type="ECO:0008006" key="3">
    <source>
        <dbReference type="Google" id="ProtNLM"/>
    </source>
</evidence>
<dbReference type="EMBL" id="JBHLWN010000046">
    <property type="protein sequence ID" value="MFC0213192.1"/>
    <property type="molecule type" value="Genomic_DNA"/>
</dbReference>
<comment type="caution">
    <text evidence="1">The sequence shown here is derived from an EMBL/GenBank/DDBJ whole genome shotgun (WGS) entry which is preliminary data.</text>
</comment>
<organism evidence="1 2">
    <name type="scientific">Paenibacillus chartarius</name>
    <dbReference type="NCBI Taxonomy" id="747481"/>
    <lineage>
        <taxon>Bacteria</taxon>
        <taxon>Bacillati</taxon>
        <taxon>Bacillota</taxon>
        <taxon>Bacilli</taxon>
        <taxon>Bacillales</taxon>
        <taxon>Paenibacillaceae</taxon>
        <taxon>Paenibacillus</taxon>
    </lineage>
</organism>
<name>A0ABV6DKR8_9BACL</name>
<sequence>MGDHVSLGHRASAAAGFVLIWIGIGLSGCAVAGEPAGADDLAGTAIRSIIEAKELVYQGVSSTSVNGHALPTSPSFAGTVTSGQRLVLEIRPDAAANGTREETVYTRGSAGVWTTENNAENSGLTMLNWNPLPWLEQLPQVKRQAALDAKQSDAETRAVTIALESSEVKRLVTDELTRERNGLEAKLLAERNAVPQGLSAAQAAARDAAMTEAAQAAIRRLDESLGGLQAEGTITLWLDRTNHRPNKLTLNTKLRYPSGDRTVEENTVTSYTFEEERKDTMLPSTS</sequence>
<proteinExistence type="predicted"/>
<evidence type="ECO:0000313" key="2">
    <source>
        <dbReference type="Proteomes" id="UP001589776"/>
    </source>
</evidence>
<gene>
    <name evidence="1" type="ORF">ACFFK0_12120</name>
</gene>
<evidence type="ECO:0000313" key="1">
    <source>
        <dbReference type="EMBL" id="MFC0213192.1"/>
    </source>
</evidence>
<accession>A0ABV6DKR8</accession>